<name>A0A0G1FBW1_9BACT</name>
<sequence>MTESRRDFLKKAPPRIAGFLMAASPFAVPAEFQTKRSIFNDSFDRVNNAWDLGRYAQVEKGALVLSPPANQESMVYVPQERIPGSFSVDLAIRELPDSSKGYLSLQFGEFDTEGNPTTPGSFRVVISADRIDTYVYSPQTENWSFNSTITPSEKVNDLRLNARGQSAQPQLEINLNGQITGIARIPKLNPGNLMLGAGSFDTPVKTSIDSIAIASI</sequence>
<evidence type="ECO:0000313" key="1">
    <source>
        <dbReference type="EMBL" id="KKS84338.1"/>
    </source>
</evidence>
<dbReference type="InterPro" id="IPR006311">
    <property type="entry name" value="TAT_signal"/>
</dbReference>
<comment type="caution">
    <text evidence="1">The sequence shown here is derived from an EMBL/GenBank/DDBJ whole genome shotgun (WGS) entry which is preliminary data.</text>
</comment>
<protein>
    <submittedName>
        <fullName evidence="1">Uncharacterized protein</fullName>
    </submittedName>
</protein>
<dbReference type="Proteomes" id="UP000034543">
    <property type="component" value="Unassembled WGS sequence"/>
</dbReference>
<dbReference type="STRING" id="1618436.UV59_C0021G0004"/>
<dbReference type="EMBL" id="LCFB01000021">
    <property type="protein sequence ID" value="KKS84338.1"/>
    <property type="molecule type" value="Genomic_DNA"/>
</dbReference>
<proteinExistence type="predicted"/>
<reference evidence="1 2" key="1">
    <citation type="journal article" date="2015" name="Nature">
        <title>rRNA introns, odd ribosomes, and small enigmatic genomes across a large radiation of phyla.</title>
        <authorList>
            <person name="Brown C.T."/>
            <person name="Hug L.A."/>
            <person name="Thomas B.C."/>
            <person name="Sharon I."/>
            <person name="Castelle C.J."/>
            <person name="Singh A."/>
            <person name="Wilkins M.J."/>
            <person name="Williams K.H."/>
            <person name="Banfield J.F."/>
        </authorList>
    </citation>
    <scope>NUCLEOTIDE SEQUENCE [LARGE SCALE GENOMIC DNA]</scope>
</reference>
<dbReference type="AlphaFoldDB" id="A0A0G1FBW1"/>
<evidence type="ECO:0000313" key="2">
    <source>
        <dbReference type="Proteomes" id="UP000034543"/>
    </source>
</evidence>
<gene>
    <name evidence="1" type="ORF">UV59_C0021G0004</name>
</gene>
<dbReference type="PROSITE" id="PS51318">
    <property type="entry name" value="TAT"/>
    <property type="match status" value="1"/>
</dbReference>
<accession>A0A0G1FBW1</accession>
<organism evidence="1 2">
    <name type="scientific">Candidatus Gottesmanbacteria bacterium GW2011_GWA1_43_11</name>
    <dbReference type="NCBI Taxonomy" id="1618436"/>
    <lineage>
        <taxon>Bacteria</taxon>
        <taxon>Candidatus Gottesmaniibacteriota</taxon>
    </lineage>
</organism>